<feature type="compositionally biased region" description="Polar residues" evidence="2">
    <location>
        <begin position="246"/>
        <end position="260"/>
    </location>
</feature>
<dbReference type="InterPro" id="IPR001254">
    <property type="entry name" value="Trypsin_dom"/>
</dbReference>
<dbReference type="Gene3D" id="2.40.10.10">
    <property type="entry name" value="Trypsin-like serine proteases"/>
    <property type="match status" value="2"/>
</dbReference>
<dbReference type="InterPro" id="IPR050966">
    <property type="entry name" value="Glutamyl_endopeptidase"/>
</dbReference>
<dbReference type="Proteomes" id="UP000198926">
    <property type="component" value="Unassembled WGS sequence"/>
</dbReference>
<dbReference type="GO" id="GO:0006508">
    <property type="term" value="P:proteolysis"/>
    <property type="evidence" value="ECO:0007669"/>
    <property type="project" value="InterPro"/>
</dbReference>
<dbReference type="EMBL" id="FOZM01000001">
    <property type="protein sequence ID" value="SFS00334.1"/>
    <property type="molecule type" value="Genomic_DNA"/>
</dbReference>
<dbReference type="GO" id="GO:0004252">
    <property type="term" value="F:serine-type endopeptidase activity"/>
    <property type="evidence" value="ECO:0007669"/>
    <property type="project" value="InterPro"/>
</dbReference>
<dbReference type="PROSITE" id="PS50240">
    <property type="entry name" value="TRYPSIN_DOM"/>
    <property type="match status" value="1"/>
</dbReference>
<dbReference type="InterPro" id="IPR043504">
    <property type="entry name" value="Peptidase_S1_PA_chymotrypsin"/>
</dbReference>
<keyword evidence="1 3" id="KW-0732">Signal</keyword>
<protein>
    <submittedName>
        <fullName evidence="5">Trypsin</fullName>
    </submittedName>
</protein>
<organism evidence="5 6">
    <name type="scientific">Yoonia litorea</name>
    <dbReference type="NCBI Taxonomy" id="1123755"/>
    <lineage>
        <taxon>Bacteria</taxon>
        <taxon>Pseudomonadati</taxon>
        <taxon>Pseudomonadota</taxon>
        <taxon>Alphaproteobacteria</taxon>
        <taxon>Rhodobacterales</taxon>
        <taxon>Paracoccaceae</taxon>
        <taxon>Yoonia</taxon>
    </lineage>
</organism>
<evidence type="ECO:0000256" key="2">
    <source>
        <dbReference type="SAM" id="MobiDB-lite"/>
    </source>
</evidence>
<dbReference type="OrthoDB" id="267336at2"/>
<dbReference type="InterPro" id="IPR018114">
    <property type="entry name" value="TRYPSIN_HIS"/>
</dbReference>
<feature type="signal peptide" evidence="3">
    <location>
        <begin position="1"/>
        <end position="20"/>
    </location>
</feature>
<sequence length="268" mass="28528">MRQLLAAIVLVIGLSAPALAQQSDLIPLQTRQDSQGWDAVGRLDIRGKGFCTAALIRDQLILTAAHCLYDANGEQIAAERFEFRAGFRRGRSEASRLIRRAVPHPDYVFDAGITSPGAVAVDIAVLELSHPIRTTRIRPFQTTANPITGDQVRVVSYGRGREDTPSLQDVCGVLGRQTGVIVMNCEVAFGSSGAPVFMDVGGEARIVSVVSAMAQVDGQPVSLGTSLRQPLTQLMAHLAGLGPATPNGTQRLTTDGTRNETGAKFVTP</sequence>
<dbReference type="InterPro" id="IPR001314">
    <property type="entry name" value="Peptidase_S1A"/>
</dbReference>
<feature type="domain" description="Peptidase S1" evidence="4">
    <location>
        <begin position="11"/>
        <end position="262"/>
    </location>
</feature>
<dbReference type="PROSITE" id="PS00134">
    <property type="entry name" value="TRYPSIN_HIS"/>
    <property type="match status" value="1"/>
</dbReference>
<dbReference type="PANTHER" id="PTHR15462:SF8">
    <property type="entry name" value="SERINE PROTEASE"/>
    <property type="match status" value="1"/>
</dbReference>
<feature type="chain" id="PRO_5011785619" evidence="3">
    <location>
        <begin position="21"/>
        <end position="268"/>
    </location>
</feature>
<dbReference type="PRINTS" id="PR00722">
    <property type="entry name" value="CHYMOTRYPSIN"/>
</dbReference>
<name>A0A1I6LAA0_9RHOB</name>
<evidence type="ECO:0000259" key="4">
    <source>
        <dbReference type="PROSITE" id="PS50240"/>
    </source>
</evidence>
<evidence type="ECO:0000256" key="1">
    <source>
        <dbReference type="ARBA" id="ARBA00022729"/>
    </source>
</evidence>
<evidence type="ECO:0000256" key="3">
    <source>
        <dbReference type="SAM" id="SignalP"/>
    </source>
</evidence>
<evidence type="ECO:0000313" key="5">
    <source>
        <dbReference type="EMBL" id="SFS00334.1"/>
    </source>
</evidence>
<accession>A0A1I6LAA0</accession>
<dbReference type="RefSeq" id="WP_090203182.1">
    <property type="nucleotide sequence ID" value="NZ_FOZM01000001.1"/>
</dbReference>
<keyword evidence="6" id="KW-1185">Reference proteome</keyword>
<proteinExistence type="predicted"/>
<dbReference type="Pfam" id="PF00089">
    <property type="entry name" value="Trypsin"/>
    <property type="match status" value="1"/>
</dbReference>
<evidence type="ECO:0000313" key="6">
    <source>
        <dbReference type="Proteomes" id="UP000198926"/>
    </source>
</evidence>
<dbReference type="STRING" id="1123755.SAMN05444714_0337"/>
<dbReference type="PANTHER" id="PTHR15462">
    <property type="entry name" value="SERINE PROTEASE"/>
    <property type="match status" value="1"/>
</dbReference>
<dbReference type="AlphaFoldDB" id="A0A1I6LAA0"/>
<gene>
    <name evidence="5" type="ORF">SAMN05444714_0337</name>
</gene>
<dbReference type="InterPro" id="IPR009003">
    <property type="entry name" value="Peptidase_S1_PA"/>
</dbReference>
<reference evidence="5 6" key="1">
    <citation type="submission" date="2016-10" db="EMBL/GenBank/DDBJ databases">
        <authorList>
            <person name="de Groot N.N."/>
        </authorList>
    </citation>
    <scope>NUCLEOTIDE SEQUENCE [LARGE SCALE GENOMIC DNA]</scope>
    <source>
        <strain evidence="5 6">DSM 29433</strain>
    </source>
</reference>
<feature type="region of interest" description="Disordered" evidence="2">
    <location>
        <begin position="242"/>
        <end position="268"/>
    </location>
</feature>
<dbReference type="SUPFAM" id="SSF50494">
    <property type="entry name" value="Trypsin-like serine proteases"/>
    <property type="match status" value="1"/>
</dbReference>